<dbReference type="EMBL" id="CAXLJM020000068">
    <property type="protein sequence ID" value="CAL8124288.1"/>
    <property type="molecule type" value="Genomic_DNA"/>
</dbReference>
<protein>
    <submittedName>
        <fullName evidence="2">Uncharacterized protein</fullName>
    </submittedName>
</protein>
<evidence type="ECO:0000313" key="2">
    <source>
        <dbReference type="EMBL" id="CAL8124288.1"/>
    </source>
</evidence>
<dbReference type="Proteomes" id="UP001642540">
    <property type="component" value="Unassembled WGS sequence"/>
</dbReference>
<gene>
    <name evidence="2" type="ORF">ODALV1_LOCUS20549</name>
</gene>
<organism evidence="2 3">
    <name type="scientific">Orchesella dallaii</name>
    <dbReference type="NCBI Taxonomy" id="48710"/>
    <lineage>
        <taxon>Eukaryota</taxon>
        <taxon>Metazoa</taxon>
        <taxon>Ecdysozoa</taxon>
        <taxon>Arthropoda</taxon>
        <taxon>Hexapoda</taxon>
        <taxon>Collembola</taxon>
        <taxon>Entomobryomorpha</taxon>
        <taxon>Entomobryoidea</taxon>
        <taxon>Orchesellidae</taxon>
        <taxon>Orchesellinae</taxon>
        <taxon>Orchesella</taxon>
    </lineage>
</organism>
<name>A0ABP1RA79_9HEXA</name>
<feature type="chain" id="PRO_5046846405" evidence="1">
    <location>
        <begin position="27"/>
        <end position="240"/>
    </location>
</feature>
<reference evidence="2 3" key="1">
    <citation type="submission" date="2024-08" db="EMBL/GenBank/DDBJ databases">
        <authorList>
            <person name="Cucini C."/>
            <person name="Frati F."/>
        </authorList>
    </citation>
    <scope>NUCLEOTIDE SEQUENCE [LARGE SCALE GENOMIC DNA]</scope>
</reference>
<proteinExistence type="predicted"/>
<accession>A0ABP1RA79</accession>
<comment type="caution">
    <text evidence="2">The sequence shown here is derived from an EMBL/GenBank/DDBJ whole genome shotgun (WGS) entry which is preliminary data.</text>
</comment>
<keyword evidence="3" id="KW-1185">Reference proteome</keyword>
<evidence type="ECO:0000313" key="3">
    <source>
        <dbReference type="Proteomes" id="UP001642540"/>
    </source>
</evidence>
<sequence length="240" mass="27305">MNERHGSLFACAILSLILMILNSSDCARFRDQKPAMLQSLEDYEKTLELVINGTRILRAAEPELTLITFLQSAVKNYGQKKVAKSIYELAQKNMYDLIWMLAGDLDTFLIFDLYNLYSAAQSDTQVLSVYERFRAGNVSRAIVPEVFALDRKYDQYEWWQRVRGRMLASVDKYIAGKQLSTATAPPIVYDKDGKPIIAGIRIPDSSTIYPPLRVVKVASTIDPVDIDSDEDLLEFLNFEE</sequence>
<keyword evidence="1" id="KW-0732">Signal</keyword>
<feature type="signal peptide" evidence="1">
    <location>
        <begin position="1"/>
        <end position="26"/>
    </location>
</feature>
<evidence type="ECO:0000256" key="1">
    <source>
        <dbReference type="SAM" id="SignalP"/>
    </source>
</evidence>